<proteinExistence type="predicted"/>
<reference evidence="2 3" key="1">
    <citation type="submission" date="2021-06" db="EMBL/GenBank/DDBJ databases">
        <authorList>
            <person name="Palmer J.M."/>
        </authorList>
    </citation>
    <scope>NUCLEOTIDE SEQUENCE [LARGE SCALE GENOMIC DNA]</scope>
    <source>
        <strain evidence="2 3">AS_MEX2019</strain>
        <tissue evidence="2">Muscle</tissue>
    </source>
</reference>
<dbReference type="Proteomes" id="UP001469553">
    <property type="component" value="Unassembled WGS sequence"/>
</dbReference>
<gene>
    <name evidence="2" type="ORF">AMECASPLE_021354</name>
</gene>
<evidence type="ECO:0000313" key="3">
    <source>
        <dbReference type="Proteomes" id="UP001469553"/>
    </source>
</evidence>
<evidence type="ECO:0000256" key="1">
    <source>
        <dbReference type="SAM" id="MobiDB-lite"/>
    </source>
</evidence>
<evidence type="ECO:0000313" key="2">
    <source>
        <dbReference type="EMBL" id="MEQ2315345.1"/>
    </source>
</evidence>
<name>A0ABV1AAX3_9TELE</name>
<feature type="region of interest" description="Disordered" evidence="1">
    <location>
        <begin position="60"/>
        <end position="79"/>
    </location>
</feature>
<organism evidence="2 3">
    <name type="scientific">Ameca splendens</name>
    <dbReference type="NCBI Taxonomy" id="208324"/>
    <lineage>
        <taxon>Eukaryota</taxon>
        <taxon>Metazoa</taxon>
        <taxon>Chordata</taxon>
        <taxon>Craniata</taxon>
        <taxon>Vertebrata</taxon>
        <taxon>Euteleostomi</taxon>
        <taxon>Actinopterygii</taxon>
        <taxon>Neopterygii</taxon>
        <taxon>Teleostei</taxon>
        <taxon>Neoteleostei</taxon>
        <taxon>Acanthomorphata</taxon>
        <taxon>Ovalentaria</taxon>
        <taxon>Atherinomorphae</taxon>
        <taxon>Cyprinodontiformes</taxon>
        <taxon>Goodeidae</taxon>
        <taxon>Ameca</taxon>
    </lineage>
</organism>
<sequence>MPLIQTDNIDGKRECLRQVLLVYLNEDPEKVVKEHMDSDVDNGQAEMETVFRVFVIRREGAEHDDGPEDVGCGGGTSPQ</sequence>
<accession>A0ABV1AAX3</accession>
<keyword evidence="3" id="KW-1185">Reference proteome</keyword>
<protein>
    <submittedName>
        <fullName evidence="2">Uncharacterized protein</fullName>
    </submittedName>
</protein>
<comment type="caution">
    <text evidence="2">The sequence shown here is derived from an EMBL/GenBank/DDBJ whole genome shotgun (WGS) entry which is preliminary data.</text>
</comment>
<dbReference type="EMBL" id="JAHRIP010086475">
    <property type="protein sequence ID" value="MEQ2315345.1"/>
    <property type="molecule type" value="Genomic_DNA"/>
</dbReference>